<feature type="signal peptide" evidence="1">
    <location>
        <begin position="1"/>
        <end position="22"/>
    </location>
</feature>
<dbReference type="RefSeq" id="WP_386410827.1">
    <property type="nucleotide sequence ID" value="NZ_JBHSZO010000002.1"/>
</dbReference>
<comment type="caution">
    <text evidence="2">The sequence shown here is derived from an EMBL/GenBank/DDBJ whole genome shotgun (WGS) entry which is preliminary data.</text>
</comment>
<organism evidence="2 3">
    <name type="scientific">Streptomyces polyrhachis</name>
    <dbReference type="NCBI Taxonomy" id="1282885"/>
    <lineage>
        <taxon>Bacteria</taxon>
        <taxon>Bacillati</taxon>
        <taxon>Actinomycetota</taxon>
        <taxon>Actinomycetes</taxon>
        <taxon>Kitasatosporales</taxon>
        <taxon>Streptomycetaceae</taxon>
        <taxon>Streptomyces</taxon>
    </lineage>
</organism>
<evidence type="ECO:0000313" key="3">
    <source>
        <dbReference type="Proteomes" id="UP001596413"/>
    </source>
</evidence>
<keyword evidence="1" id="KW-0732">Signal</keyword>
<protein>
    <recommendedName>
        <fullName evidence="4">DUF732 domain-containing protein</fullName>
    </recommendedName>
</protein>
<gene>
    <name evidence="2" type="ORF">ACFQLX_01430</name>
</gene>
<dbReference type="EMBL" id="JBHSZO010000002">
    <property type="protein sequence ID" value="MFC7216839.1"/>
    <property type="molecule type" value="Genomic_DNA"/>
</dbReference>
<proteinExistence type="predicted"/>
<keyword evidence="3" id="KW-1185">Reference proteome</keyword>
<evidence type="ECO:0000313" key="2">
    <source>
        <dbReference type="EMBL" id="MFC7216839.1"/>
    </source>
</evidence>
<evidence type="ECO:0000256" key="1">
    <source>
        <dbReference type="SAM" id="SignalP"/>
    </source>
</evidence>
<feature type="chain" id="PRO_5047068840" description="DUF732 domain-containing protein" evidence="1">
    <location>
        <begin position="23"/>
        <end position="136"/>
    </location>
</feature>
<dbReference type="Proteomes" id="UP001596413">
    <property type="component" value="Unassembled WGS sequence"/>
</dbReference>
<sequence>MRIRAAVLAITTATLLALTGCATDGDAVDSRPEPTPSAVPTASATSIATAKTGIPDAPVGTERAALLAALLAVSPAVVGADEDRTVAAARNQCSAIHGGAKDLDHSAAQRFAQGDTSISDAQGKAINEVLKKTLCP</sequence>
<dbReference type="PROSITE" id="PS51257">
    <property type="entry name" value="PROKAR_LIPOPROTEIN"/>
    <property type="match status" value="1"/>
</dbReference>
<name>A0ABW2GCX9_9ACTN</name>
<evidence type="ECO:0008006" key="4">
    <source>
        <dbReference type="Google" id="ProtNLM"/>
    </source>
</evidence>
<reference evidence="3" key="1">
    <citation type="journal article" date="2019" name="Int. J. Syst. Evol. Microbiol.">
        <title>The Global Catalogue of Microorganisms (GCM) 10K type strain sequencing project: providing services to taxonomists for standard genome sequencing and annotation.</title>
        <authorList>
            <consortium name="The Broad Institute Genomics Platform"/>
            <consortium name="The Broad Institute Genome Sequencing Center for Infectious Disease"/>
            <person name="Wu L."/>
            <person name="Ma J."/>
        </authorList>
    </citation>
    <scope>NUCLEOTIDE SEQUENCE [LARGE SCALE GENOMIC DNA]</scope>
    <source>
        <strain evidence="3">CGMCC 1.13681</strain>
    </source>
</reference>
<accession>A0ABW2GCX9</accession>